<dbReference type="EMBL" id="BBNU01000001">
    <property type="protein sequence ID" value="GAL77826.1"/>
    <property type="molecule type" value="Genomic_DNA"/>
</dbReference>
<organism evidence="2 3">
    <name type="scientific">Algibacter lectus</name>
    <dbReference type="NCBI Taxonomy" id="221126"/>
    <lineage>
        <taxon>Bacteria</taxon>
        <taxon>Pseudomonadati</taxon>
        <taxon>Bacteroidota</taxon>
        <taxon>Flavobacteriia</taxon>
        <taxon>Flavobacteriales</taxon>
        <taxon>Flavobacteriaceae</taxon>
        <taxon>Algibacter</taxon>
    </lineage>
</organism>
<evidence type="ECO:0000256" key="1">
    <source>
        <dbReference type="SAM" id="SignalP"/>
    </source>
</evidence>
<dbReference type="SUPFAM" id="SSF56954">
    <property type="entry name" value="Outer membrane efflux proteins (OEP)"/>
    <property type="match status" value="1"/>
</dbReference>
<evidence type="ECO:0000313" key="3">
    <source>
        <dbReference type="Proteomes" id="UP000029643"/>
    </source>
</evidence>
<proteinExistence type="predicted"/>
<sequence length="129" mass="15050">MHKLVIIVLFLMSSVGFSQENDTVLSLEEYLGYVKKYHPIVKQAQLITTESEAKLLKSRGAFDPKLEVDYNRKKFKSTTYYDKLNSTFKIPTWYGIELKANYENNDGTYLNPEYNTPDDGYIAQVYLFH</sequence>
<feature type="signal peptide" evidence="1">
    <location>
        <begin position="1"/>
        <end position="18"/>
    </location>
</feature>
<gene>
    <name evidence="2" type="ORF">JCM19274_5539</name>
</gene>
<protein>
    <submittedName>
        <fullName evidence="2">Multidrug efflux protein outer membrane component</fullName>
    </submittedName>
</protein>
<name>A0A090WLE4_9FLAO</name>
<reference evidence="2 3" key="1">
    <citation type="journal article" date="2014" name="Genome Announc.">
        <title>Draft Genome Sequences of Marine Flavobacterium Algibacter lectus Strains SS8 and NR4.</title>
        <authorList>
            <person name="Takatani N."/>
            <person name="Nakanishi M."/>
            <person name="Meirelles P."/>
            <person name="Mino S."/>
            <person name="Suda W."/>
            <person name="Oshima K."/>
            <person name="Hattori M."/>
            <person name="Ohkuma M."/>
            <person name="Hosokawa M."/>
            <person name="Miyashita K."/>
            <person name="Thompson F.L."/>
            <person name="Niwa A."/>
            <person name="Sawabe T."/>
            <person name="Sawabe T."/>
        </authorList>
    </citation>
    <scope>NUCLEOTIDE SEQUENCE [LARGE SCALE GENOMIC DNA]</scope>
    <source>
        <strain evidence="3">JCM19274</strain>
    </source>
</reference>
<dbReference type="RefSeq" id="WP_369449843.1">
    <property type="nucleotide sequence ID" value="NZ_BBNU01000001.1"/>
</dbReference>
<evidence type="ECO:0000313" key="2">
    <source>
        <dbReference type="EMBL" id="GAL77826.1"/>
    </source>
</evidence>
<accession>A0A090WLE4</accession>
<comment type="caution">
    <text evidence="2">The sequence shown here is derived from an EMBL/GenBank/DDBJ whole genome shotgun (WGS) entry which is preliminary data.</text>
</comment>
<dbReference type="Proteomes" id="UP000029643">
    <property type="component" value="Unassembled WGS sequence"/>
</dbReference>
<feature type="chain" id="PRO_5001866395" evidence="1">
    <location>
        <begin position="19"/>
        <end position="129"/>
    </location>
</feature>
<keyword evidence="1" id="KW-0732">Signal</keyword>
<dbReference type="AlphaFoldDB" id="A0A090WLE4"/>